<dbReference type="AlphaFoldDB" id="A0A1C5G954"/>
<evidence type="ECO:0000313" key="2">
    <source>
        <dbReference type="EMBL" id="SCG16271.1"/>
    </source>
</evidence>
<dbReference type="Proteomes" id="UP000198251">
    <property type="component" value="Chromosome I"/>
</dbReference>
<reference evidence="2 3" key="1">
    <citation type="submission" date="2016-06" db="EMBL/GenBank/DDBJ databases">
        <authorList>
            <person name="Kjaerup R.B."/>
            <person name="Dalgaard T.S."/>
            <person name="Juul-Madsen H.R."/>
        </authorList>
    </citation>
    <scope>NUCLEOTIDE SEQUENCE [LARGE SCALE GENOMIC DNA]</scope>
    <source>
        <strain evidence="2 3">DSM 43913</strain>
    </source>
</reference>
<feature type="transmembrane region" description="Helical" evidence="1">
    <location>
        <begin position="121"/>
        <end position="146"/>
    </location>
</feature>
<feature type="transmembrane region" description="Helical" evidence="1">
    <location>
        <begin position="7"/>
        <end position="28"/>
    </location>
</feature>
<evidence type="ECO:0000313" key="3">
    <source>
        <dbReference type="Proteomes" id="UP000198251"/>
    </source>
</evidence>
<gene>
    <name evidence="2" type="ORF">GA0070610_2531</name>
</gene>
<protein>
    <submittedName>
        <fullName evidence="2">Uncharacterized protein</fullName>
    </submittedName>
</protein>
<keyword evidence="1" id="KW-1133">Transmembrane helix</keyword>
<organism evidence="2 3">
    <name type="scientific">Micromonospora echinofusca</name>
    <dbReference type="NCBI Taxonomy" id="47858"/>
    <lineage>
        <taxon>Bacteria</taxon>
        <taxon>Bacillati</taxon>
        <taxon>Actinomycetota</taxon>
        <taxon>Actinomycetes</taxon>
        <taxon>Micromonosporales</taxon>
        <taxon>Micromonosporaceae</taxon>
        <taxon>Micromonospora</taxon>
    </lineage>
</organism>
<evidence type="ECO:0000256" key="1">
    <source>
        <dbReference type="SAM" id="Phobius"/>
    </source>
</evidence>
<dbReference type="EMBL" id="LT607733">
    <property type="protein sequence ID" value="SCG16271.1"/>
    <property type="molecule type" value="Genomic_DNA"/>
</dbReference>
<keyword evidence="1" id="KW-0812">Transmembrane</keyword>
<dbReference type="RefSeq" id="WP_089000187.1">
    <property type="nucleotide sequence ID" value="NZ_JBFAAC010000023.1"/>
</dbReference>
<keyword evidence="3" id="KW-1185">Reference proteome</keyword>
<sequence>MTKQQRPTFPITALILLLCTPLAAWWLIGDLTGDEARQLAAEGVELDYAIRPVSLGTTGDRIVGVLACVGVVLALAWLLRATARRGLDRRWWWVLAPLVAAGALLGLAWRVLTAGGIGANIGAGLMLIAGGPALAVLLIVAAVAALRMRRNRPSRAPHHSG</sequence>
<feature type="transmembrane region" description="Helical" evidence="1">
    <location>
        <begin position="62"/>
        <end position="79"/>
    </location>
</feature>
<feature type="transmembrane region" description="Helical" evidence="1">
    <location>
        <begin position="91"/>
        <end position="109"/>
    </location>
</feature>
<keyword evidence="1" id="KW-0472">Membrane</keyword>
<proteinExistence type="predicted"/>
<accession>A0A1C5G954</accession>
<name>A0A1C5G954_MICEH</name>
<dbReference type="GeneID" id="95802335"/>